<dbReference type="EMBL" id="JAADJT010000008">
    <property type="protein sequence ID" value="NGZ86143.1"/>
    <property type="molecule type" value="Genomic_DNA"/>
</dbReference>
<evidence type="ECO:0000313" key="3">
    <source>
        <dbReference type="EMBL" id="NGZ86143.1"/>
    </source>
</evidence>
<dbReference type="Pfam" id="PF03872">
    <property type="entry name" value="RseA_N"/>
    <property type="match status" value="1"/>
</dbReference>
<dbReference type="SUPFAM" id="SSF89069">
    <property type="entry name" value="N-terminal, cytoplasmic domain of anti-sigmaE factor RseA"/>
    <property type="match status" value="1"/>
</dbReference>
<feature type="domain" description="Anti sigma-E protein RseA N-terminal" evidence="2">
    <location>
        <begin position="8"/>
        <end position="86"/>
    </location>
</feature>
<dbReference type="PANTHER" id="PTHR38104:SF1">
    <property type="entry name" value="ANTI-SIGMA-E FACTOR RSEA"/>
    <property type="match status" value="1"/>
</dbReference>
<protein>
    <submittedName>
        <fullName evidence="3">Sigma-E factor negative regulatory protein</fullName>
    </submittedName>
</protein>
<evidence type="ECO:0000256" key="1">
    <source>
        <dbReference type="SAM" id="MobiDB-lite"/>
    </source>
</evidence>
<reference evidence="3 4" key="1">
    <citation type="submission" date="2020-01" db="EMBL/GenBank/DDBJ databases">
        <authorList>
            <person name="Lee S.D."/>
        </authorList>
    </citation>
    <scope>NUCLEOTIDE SEQUENCE [LARGE SCALE GENOMIC DNA]</scope>
    <source>
        <strain evidence="3 4">SAP-35</strain>
    </source>
</reference>
<proteinExistence type="predicted"/>
<dbReference type="InterPro" id="IPR052383">
    <property type="entry name" value="Anti-sigma-E_RseA-like"/>
</dbReference>
<gene>
    <name evidence="3" type="ORF">GW587_18005</name>
</gene>
<dbReference type="PANTHER" id="PTHR38104">
    <property type="match status" value="1"/>
</dbReference>
<accession>A0ABX0FNS3</accession>
<dbReference type="Gene3D" id="1.10.10.880">
    <property type="entry name" value="Anti sigma-E protein RseA, N-terminal domain"/>
    <property type="match status" value="1"/>
</dbReference>
<comment type="caution">
    <text evidence="3">The sequence shown here is derived from an EMBL/GenBank/DDBJ whole genome shotgun (WGS) entry which is preliminary data.</text>
</comment>
<keyword evidence="4" id="KW-1185">Reference proteome</keyword>
<evidence type="ECO:0000259" key="2">
    <source>
        <dbReference type="Pfam" id="PF03872"/>
    </source>
</evidence>
<evidence type="ECO:0000313" key="4">
    <source>
        <dbReference type="Proteomes" id="UP000666369"/>
    </source>
</evidence>
<dbReference type="InterPro" id="IPR005572">
    <property type="entry name" value="Anti-sigma_E_RseA_N"/>
</dbReference>
<dbReference type="Proteomes" id="UP000666369">
    <property type="component" value="Unassembled WGS sequence"/>
</dbReference>
<reference evidence="4" key="2">
    <citation type="submission" date="2023-07" db="EMBL/GenBank/DDBJ databases">
        <title>Duganella aceri sp. nov., isolated from tree sap.</title>
        <authorList>
            <person name="Kim I.S."/>
        </authorList>
    </citation>
    <scope>NUCLEOTIDE SEQUENCE [LARGE SCALE GENOMIC DNA]</scope>
    <source>
        <strain evidence="4">SAP-35</strain>
    </source>
</reference>
<sequence>MDTQKRLHENISALVDGELPDSERELAFAALGTVEGQAAWRAYHLTGDVLRSAPGGELSAGFEAALAARLAAEPDQAPASAPSAGPADPAAAQRQDQAESPADVILP</sequence>
<dbReference type="CDD" id="cd16328">
    <property type="entry name" value="RseA_N"/>
    <property type="match status" value="1"/>
</dbReference>
<dbReference type="InterPro" id="IPR036147">
    <property type="entry name" value="Anti-sigma_E_RseA_N_sf"/>
</dbReference>
<feature type="region of interest" description="Disordered" evidence="1">
    <location>
        <begin position="72"/>
        <end position="107"/>
    </location>
</feature>
<organism evidence="3 4">
    <name type="scientific">Duganella aceris</name>
    <dbReference type="NCBI Taxonomy" id="2703883"/>
    <lineage>
        <taxon>Bacteria</taxon>
        <taxon>Pseudomonadati</taxon>
        <taxon>Pseudomonadota</taxon>
        <taxon>Betaproteobacteria</taxon>
        <taxon>Burkholderiales</taxon>
        <taxon>Oxalobacteraceae</taxon>
        <taxon>Telluria group</taxon>
        <taxon>Duganella</taxon>
    </lineage>
</organism>
<feature type="compositionally biased region" description="Low complexity" evidence="1">
    <location>
        <begin position="72"/>
        <end position="95"/>
    </location>
</feature>
<name>A0ABX0FNS3_9BURK</name>